<dbReference type="InParanoid" id="D3BN70"/>
<comment type="caution">
    <text evidence="1">The sequence shown here is derived from an EMBL/GenBank/DDBJ whole genome shotgun (WGS) entry which is preliminary data.</text>
</comment>
<evidence type="ECO:0000313" key="2">
    <source>
        <dbReference type="Proteomes" id="UP000001396"/>
    </source>
</evidence>
<dbReference type="AlphaFoldDB" id="D3BN70"/>
<gene>
    <name evidence="1" type="ORF">PPL_09481</name>
</gene>
<sequence length="425" mass="49524">MENTTDENRDIASYYIQLVTQQADPNFNPFYNEKALPKISEHMHLDMYLYFIDKRGRNEVEFNQDVWNLFVNDIQKSLESNNYTISDWIIQHLQTMKEQHKLDFHLRVSIPPMSLNVTDIDQHRNATGRFKLLQSMIDESPSQAEVIERFKKKAILNALKSSNYEAFLYVKEMCSDKNILCSSSYNAEALFYLQDVYSTDAIGKALTSVVQYSLSHARSIAQLVSEQYISPRDLQQVISTITTHQREININFKSKKMNKPYLSNVLNWHTMNKNDVTTILFQRIIRNKILLNIICDHISSISLYHATCTSIIYKFNQVKSLSWIIRNNYISSLIYFSKYLPTTDLIVDDAMIIASKVVNLDQLKSIMKELDITSLFTASHDIIPYQARFGCEWFKSMVDSSQQANMSYLSDKQRNQAINYAFQSR</sequence>
<dbReference type="GeneID" id="31364956"/>
<reference evidence="1 2" key="1">
    <citation type="journal article" date="2011" name="Genome Res.">
        <title>Phylogeny-wide analysis of social amoeba genomes highlights ancient origins for complex intercellular communication.</title>
        <authorList>
            <person name="Heidel A.J."/>
            <person name="Lawal H.M."/>
            <person name="Felder M."/>
            <person name="Schilde C."/>
            <person name="Helps N.R."/>
            <person name="Tunggal B."/>
            <person name="Rivero F."/>
            <person name="John U."/>
            <person name="Schleicher M."/>
            <person name="Eichinger L."/>
            <person name="Platzer M."/>
            <person name="Noegel A.A."/>
            <person name="Schaap P."/>
            <person name="Gloeckner G."/>
        </authorList>
    </citation>
    <scope>NUCLEOTIDE SEQUENCE [LARGE SCALE GENOMIC DNA]</scope>
    <source>
        <strain evidence="2">ATCC 26659 / Pp 5 / PN500</strain>
    </source>
</reference>
<protein>
    <submittedName>
        <fullName evidence="1">Uncharacterized protein</fullName>
    </submittedName>
</protein>
<dbReference type="EMBL" id="ADBJ01000044">
    <property type="protein sequence ID" value="EFA76730.1"/>
    <property type="molecule type" value="Genomic_DNA"/>
</dbReference>
<evidence type="ECO:0000313" key="1">
    <source>
        <dbReference type="EMBL" id="EFA76730.1"/>
    </source>
</evidence>
<organism evidence="1 2">
    <name type="scientific">Heterostelium pallidum (strain ATCC 26659 / Pp 5 / PN500)</name>
    <name type="common">Cellular slime mold</name>
    <name type="synonym">Polysphondylium pallidum</name>
    <dbReference type="NCBI Taxonomy" id="670386"/>
    <lineage>
        <taxon>Eukaryota</taxon>
        <taxon>Amoebozoa</taxon>
        <taxon>Evosea</taxon>
        <taxon>Eumycetozoa</taxon>
        <taxon>Dictyostelia</taxon>
        <taxon>Acytosteliales</taxon>
        <taxon>Acytosteliaceae</taxon>
        <taxon>Heterostelium</taxon>
    </lineage>
</organism>
<keyword evidence="2" id="KW-1185">Reference proteome</keyword>
<name>D3BN70_HETP5</name>
<accession>D3BN70</accession>
<proteinExistence type="predicted"/>
<dbReference type="Proteomes" id="UP000001396">
    <property type="component" value="Unassembled WGS sequence"/>
</dbReference>
<dbReference type="RefSeq" id="XP_020428862.1">
    <property type="nucleotide sequence ID" value="XM_020580275.1"/>
</dbReference>